<proteinExistence type="inferred from homology"/>
<keyword evidence="4" id="KW-0694">RNA-binding</keyword>
<evidence type="ECO:0000256" key="5">
    <source>
        <dbReference type="ARBA" id="ARBA00023118"/>
    </source>
</evidence>
<protein>
    <recommendedName>
        <fullName evidence="3">CRISPR system Cms protein Csm2</fullName>
    </recommendedName>
    <alternativeName>
        <fullName evidence="6">CRISPR type III A-associated protein Csm2</fullName>
    </alternativeName>
</protein>
<evidence type="ECO:0000256" key="3">
    <source>
        <dbReference type="ARBA" id="ARBA00016118"/>
    </source>
</evidence>
<dbReference type="GO" id="GO:0003723">
    <property type="term" value="F:RNA binding"/>
    <property type="evidence" value="ECO:0007669"/>
    <property type="project" value="UniProtKB-KW"/>
</dbReference>
<reference evidence="7" key="1">
    <citation type="journal article" date="2020" name="mSystems">
        <title>Genome- and Community-Level Interaction Insights into Carbon Utilization and Element Cycling Functions of Hydrothermarchaeota in Hydrothermal Sediment.</title>
        <authorList>
            <person name="Zhou Z."/>
            <person name="Liu Y."/>
            <person name="Xu W."/>
            <person name="Pan J."/>
            <person name="Luo Z.H."/>
            <person name="Li M."/>
        </authorList>
    </citation>
    <scope>NUCLEOTIDE SEQUENCE [LARGE SCALE GENOMIC DNA]</scope>
    <source>
        <strain evidence="7">HyVt-503</strain>
    </source>
</reference>
<sequence>MNYKLWKDVGKRELDPLLFSKTARELAELIGEEGRGKRNKNSQVRRYFDEVVRLNTIAQEGDEEDMKYRVLPQLHMLISKVAYAKGRNLITPSFEEMIKAGIEQVKDSEDLQVFTNFLESFMGFYKVYGPK</sequence>
<dbReference type="EMBL" id="DRND01000226">
    <property type="protein sequence ID" value="HFC46787.1"/>
    <property type="molecule type" value="Genomic_DNA"/>
</dbReference>
<name>A0A7V2SYX8_9BACT</name>
<organism evidence="7">
    <name type="scientific">Dissulfuribacter thermophilus</name>
    <dbReference type="NCBI Taxonomy" id="1156395"/>
    <lineage>
        <taxon>Bacteria</taxon>
        <taxon>Pseudomonadati</taxon>
        <taxon>Thermodesulfobacteriota</taxon>
        <taxon>Dissulfuribacteria</taxon>
        <taxon>Dissulfuribacterales</taxon>
        <taxon>Dissulfuribacteraceae</taxon>
        <taxon>Dissulfuribacter</taxon>
    </lineage>
</organism>
<evidence type="ECO:0000256" key="6">
    <source>
        <dbReference type="ARBA" id="ARBA00031723"/>
    </source>
</evidence>
<comment type="similarity">
    <text evidence="2">Belongs to the CRISPR-associated Csm2 family.</text>
</comment>
<dbReference type="NCBIfam" id="TIGR01870">
    <property type="entry name" value="cas_TM1810_Csm2"/>
    <property type="match status" value="1"/>
</dbReference>
<evidence type="ECO:0000313" key="7">
    <source>
        <dbReference type="EMBL" id="HFC46787.1"/>
    </source>
</evidence>
<keyword evidence="5" id="KW-0051">Antiviral defense</keyword>
<comment type="function">
    <text evidence="1">This subunit may be involved in monitoring complementarity of crRNA and target RNA.</text>
</comment>
<evidence type="ECO:0000256" key="4">
    <source>
        <dbReference type="ARBA" id="ARBA00022884"/>
    </source>
</evidence>
<dbReference type="Proteomes" id="UP000885797">
    <property type="component" value="Unassembled WGS sequence"/>
</dbReference>
<evidence type="ECO:0000256" key="1">
    <source>
        <dbReference type="ARBA" id="ARBA00003640"/>
    </source>
</evidence>
<comment type="caution">
    <text evidence="7">The sequence shown here is derived from an EMBL/GenBank/DDBJ whole genome shotgun (WGS) entry which is preliminary data.</text>
</comment>
<evidence type="ECO:0000256" key="2">
    <source>
        <dbReference type="ARBA" id="ARBA00006896"/>
    </source>
</evidence>
<gene>
    <name evidence="7" type="primary">csm2</name>
    <name evidence="7" type="ORF">ENJ63_02775</name>
</gene>
<dbReference type="Pfam" id="PF03750">
    <property type="entry name" value="Csm2_III-A"/>
    <property type="match status" value="1"/>
</dbReference>
<dbReference type="InterPro" id="IPR010149">
    <property type="entry name" value="CRISPR-assoc_prot_Csm2_III-A"/>
</dbReference>
<accession>A0A7V2SYX8</accession>
<dbReference type="AlphaFoldDB" id="A0A7V2SYX8"/>
<dbReference type="GO" id="GO:0051607">
    <property type="term" value="P:defense response to virus"/>
    <property type="evidence" value="ECO:0007669"/>
    <property type="project" value="UniProtKB-KW"/>
</dbReference>